<evidence type="ECO:0000256" key="2">
    <source>
        <dbReference type="ARBA" id="ARBA00005635"/>
    </source>
</evidence>
<protein>
    <recommendedName>
        <fullName evidence="3 8">Mediator of RNA polymerase II transcription subunit 17</fullName>
    </recommendedName>
    <alternativeName>
        <fullName evidence="7 8">Mediator complex subunit 17</fullName>
    </alternativeName>
</protein>
<evidence type="ECO:0000313" key="10">
    <source>
        <dbReference type="EMBL" id="OXV09684.1"/>
    </source>
</evidence>
<reference evidence="10 11" key="1">
    <citation type="journal article" date="2015" name="Environ. Microbiol.">
        <title>Metagenome sequence of Elaphomyces granulatus from sporocarp tissue reveals Ascomycota ectomycorrhizal fingerprints of genome expansion and a Proteobacteria-rich microbiome.</title>
        <authorList>
            <person name="Quandt C.A."/>
            <person name="Kohler A."/>
            <person name="Hesse C.N."/>
            <person name="Sharpton T.J."/>
            <person name="Martin F."/>
            <person name="Spatafora J.W."/>
        </authorList>
    </citation>
    <scope>NUCLEOTIDE SEQUENCE [LARGE SCALE GENOMIC DNA]</scope>
    <source>
        <strain evidence="10 11">OSC145934</strain>
    </source>
</reference>
<keyword evidence="8" id="KW-0010">Activator</keyword>
<keyword evidence="5 8" id="KW-0804">Transcription</keyword>
<dbReference type="GO" id="GO:0016592">
    <property type="term" value="C:mediator complex"/>
    <property type="evidence" value="ECO:0007669"/>
    <property type="project" value="InterPro"/>
</dbReference>
<dbReference type="Pfam" id="PF10156">
    <property type="entry name" value="Med17"/>
    <property type="match status" value="1"/>
</dbReference>
<comment type="subcellular location">
    <subcellularLocation>
        <location evidence="1 8">Nucleus</location>
    </subcellularLocation>
</comment>
<dbReference type="Proteomes" id="UP000243515">
    <property type="component" value="Unassembled WGS sequence"/>
</dbReference>
<evidence type="ECO:0000256" key="1">
    <source>
        <dbReference type="ARBA" id="ARBA00004123"/>
    </source>
</evidence>
<dbReference type="AlphaFoldDB" id="A0A232M035"/>
<dbReference type="InterPro" id="IPR019313">
    <property type="entry name" value="Mediator_Med17"/>
</dbReference>
<evidence type="ECO:0000256" key="9">
    <source>
        <dbReference type="SAM" id="MobiDB-lite"/>
    </source>
</evidence>
<name>A0A232M035_9EURO</name>
<keyword evidence="4 8" id="KW-0805">Transcription regulation</keyword>
<dbReference type="EMBL" id="NPHW01003383">
    <property type="protein sequence ID" value="OXV09684.1"/>
    <property type="molecule type" value="Genomic_DNA"/>
</dbReference>
<evidence type="ECO:0000256" key="3">
    <source>
        <dbReference type="ARBA" id="ARBA00019610"/>
    </source>
</evidence>
<comment type="function">
    <text evidence="8">Component of the Mediator complex, a coactivator involved in the regulated transcription of nearly all RNA polymerase II-dependent genes. Mediator functions as a bridge to convey information from gene-specific regulatory proteins to the basal RNA polymerase II transcription machinery. Mediator is recruited to promoters by direct interactions with regulatory proteins and serves as a scaffold for the assembly of a functional preinitiation complex with RNA polymerase II and the general transcription factors.</text>
</comment>
<evidence type="ECO:0000313" key="11">
    <source>
        <dbReference type="Proteomes" id="UP000243515"/>
    </source>
</evidence>
<organism evidence="10 11">
    <name type="scientific">Elaphomyces granulatus</name>
    <dbReference type="NCBI Taxonomy" id="519963"/>
    <lineage>
        <taxon>Eukaryota</taxon>
        <taxon>Fungi</taxon>
        <taxon>Dikarya</taxon>
        <taxon>Ascomycota</taxon>
        <taxon>Pezizomycotina</taxon>
        <taxon>Eurotiomycetes</taxon>
        <taxon>Eurotiomycetidae</taxon>
        <taxon>Eurotiales</taxon>
        <taxon>Elaphomycetaceae</taxon>
        <taxon>Elaphomyces</taxon>
    </lineage>
</organism>
<evidence type="ECO:0000256" key="7">
    <source>
        <dbReference type="ARBA" id="ARBA00032014"/>
    </source>
</evidence>
<dbReference type="GO" id="GO:0070847">
    <property type="term" value="C:core mediator complex"/>
    <property type="evidence" value="ECO:0007669"/>
    <property type="project" value="TreeGrafter"/>
</dbReference>
<comment type="similarity">
    <text evidence="2 8">Belongs to the Mediator complex subunit 17 family.</text>
</comment>
<comment type="caution">
    <text evidence="10">The sequence shown here is derived from an EMBL/GenBank/DDBJ whole genome shotgun (WGS) entry which is preliminary data.</text>
</comment>
<dbReference type="Gene3D" id="6.10.250.2620">
    <property type="match status" value="1"/>
</dbReference>
<evidence type="ECO:0000256" key="6">
    <source>
        <dbReference type="ARBA" id="ARBA00023242"/>
    </source>
</evidence>
<feature type="region of interest" description="Disordered" evidence="9">
    <location>
        <begin position="626"/>
        <end position="649"/>
    </location>
</feature>
<evidence type="ECO:0000256" key="4">
    <source>
        <dbReference type="ARBA" id="ARBA00023015"/>
    </source>
</evidence>
<feature type="region of interest" description="Disordered" evidence="9">
    <location>
        <begin position="66"/>
        <end position="85"/>
    </location>
</feature>
<proteinExistence type="inferred from homology"/>
<gene>
    <name evidence="8" type="primary">MED17</name>
    <name evidence="10" type="ORF">Egran_02553</name>
</gene>
<evidence type="ECO:0000256" key="8">
    <source>
        <dbReference type="RuleBase" id="RU364140"/>
    </source>
</evidence>
<dbReference type="PANTHER" id="PTHR13114:SF7">
    <property type="entry name" value="MEDIATOR OF RNA POLYMERASE II TRANSCRIPTION SUBUNIT 17"/>
    <property type="match status" value="1"/>
</dbReference>
<dbReference type="OrthoDB" id="5319830at2759"/>
<dbReference type="GO" id="GO:0003712">
    <property type="term" value="F:transcription coregulator activity"/>
    <property type="evidence" value="ECO:0007669"/>
    <property type="project" value="InterPro"/>
</dbReference>
<accession>A0A232M035</accession>
<comment type="subunit">
    <text evidence="8">Component of the Mediator complex.</text>
</comment>
<sequence length="671" mass="75018">MPSPLSDTDRQINSAAAMDNSFMLPLRPPVDKRDHKDTLPVRIAQINTQRGSFRNVTEQSLQAEIDCQKEKGDVSDDEGGETKPTEVDATEHLELLYKRRAEIMQSAVQAHMEATFALDFLSLLLSKHVPRQADLSMSAQLKQAIPHGSLNAEVVKARQSSESAKQDTSAVSRGWKLESFNAAANKLLKSAKRLENEVSAETKYWIEVLRVKEKGWKVCRLPKERQALGVQFGFLEATPVFRDRGLASLRRVDDGSLILDRGIAPARPRVLRVRVKKDGLITGCSELSRFMAGNGNSIEDRILQARDTLFEDELFHELSREARIMGNMGVRTRQNLIEFEFGKGEEVMFDMVDLDEIFTQVDSDTRSYGHGVTANAVAYGIRILLMYAHRQNLRRRKQTPPPLSPKKRPLPEYLLLRPVAAYLQHNFHVRSLDSFLGEVYQILRSAGLECGYTTGTFSSIKFAPKSDTASTTECLVEGFLAPLESSFSGTIVTTASTFSVKIRTNLSPPSPGTEYEFSINLPDFPHTQPPSRMGLKDEVETFIIHLITLNLTSSISTITSQKSRAPSDGSSLTAPRPSRKLLEWEAPFANYGELLAVSRISGRTKKLSISLSRDELTIRTKWKSAYSEPSKPITGRRPEPQPLSYTWKSTDESGKKLKLSDVVLEASKDSR</sequence>
<keyword evidence="6 8" id="KW-0539">Nucleus</keyword>
<keyword evidence="11" id="KW-1185">Reference proteome</keyword>
<dbReference type="GO" id="GO:0006357">
    <property type="term" value="P:regulation of transcription by RNA polymerase II"/>
    <property type="evidence" value="ECO:0007669"/>
    <property type="project" value="InterPro"/>
</dbReference>
<evidence type="ECO:0000256" key="5">
    <source>
        <dbReference type="ARBA" id="ARBA00023163"/>
    </source>
</evidence>
<dbReference type="PANTHER" id="PTHR13114">
    <property type="entry name" value="MEDIATOR OF RNA POLYMERASE II TRANSCRIPTION SUBUNIT 17"/>
    <property type="match status" value="1"/>
</dbReference>